<comment type="caution">
    <text evidence="1">The sequence shown here is derived from an EMBL/GenBank/DDBJ whole genome shotgun (WGS) entry which is preliminary data.</text>
</comment>
<protein>
    <submittedName>
        <fullName evidence="1">Uncharacterized protein</fullName>
    </submittedName>
</protein>
<name>A0ACB9ZSM3_CATRO</name>
<dbReference type="Proteomes" id="UP001060085">
    <property type="component" value="Linkage Group LG08"/>
</dbReference>
<evidence type="ECO:0000313" key="1">
    <source>
        <dbReference type="EMBL" id="KAI5650585.1"/>
    </source>
</evidence>
<proteinExistence type="predicted"/>
<sequence>MMMISPEDPTPPDLVSIENHQTNQDQNQGSKTGSINKAYPYQMELELIRKVVAEGIGCFVMIFCISGILASMEIPGVEVGLMEYAITAALTVILLVISLGPISGAHINPAITIAFAAAGPFPWSKVPLYVLAQVGGSVLATYAGSLTYGVKSELLMTKPLDGNNAAFAVEFIATMFILFVIASLSDDSHVNGQLAAFVAGVAIGLGVLITGPISGGSMNPARSLGPALVSWDFDRLWIYMVAPTFGAISGGLLYRILRLQGWSCTPSSPIKY</sequence>
<keyword evidence="2" id="KW-1185">Reference proteome</keyword>
<gene>
    <name evidence="1" type="ORF">M9H77_36590</name>
</gene>
<reference evidence="2" key="1">
    <citation type="journal article" date="2023" name="Nat. Plants">
        <title>Single-cell RNA sequencing provides a high-resolution roadmap for understanding the multicellular compartmentation of specialized metabolism.</title>
        <authorList>
            <person name="Sun S."/>
            <person name="Shen X."/>
            <person name="Li Y."/>
            <person name="Li Y."/>
            <person name="Wang S."/>
            <person name="Li R."/>
            <person name="Zhang H."/>
            <person name="Shen G."/>
            <person name="Guo B."/>
            <person name="Wei J."/>
            <person name="Xu J."/>
            <person name="St-Pierre B."/>
            <person name="Chen S."/>
            <person name="Sun C."/>
        </authorList>
    </citation>
    <scope>NUCLEOTIDE SEQUENCE [LARGE SCALE GENOMIC DNA]</scope>
</reference>
<dbReference type="EMBL" id="CM044708">
    <property type="protein sequence ID" value="KAI5650585.1"/>
    <property type="molecule type" value="Genomic_DNA"/>
</dbReference>
<evidence type="ECO:0000313" key="2">
    <source>
        <dbReference type="Proteomes" id="UP001060085"/>
    </source>
</evidence>
<organism evidence="1 2">
    <name type="scientific">Catharanthus roseus</name>
    <name type="common">Madagascar periwinkle</name>
    <name type="synonym">Vinca rosea</name>
    <dbReference type="NCBI Taxonomy" id="4058"/>
    <lineage>
        <taxon>Eukaryota</taxon>
        <taxon>Viridiplantae</taxon>
        <taxon>Streptophyta</taxon>
        <taxon>Embryophyta</taxon>
        <taxon>Tracheophyta</taxon>
        <taxon>Spermatophyta</taxon>
        <taxon>Magnoliopsida</taxon>
        <taxon>eudicotyledons</taxon>
        <taxon>Gunneridae</taxon>
        <taxon>Pentapetalae</taxon>
        <taxon>asterids</taxon>
        <taxon>lamiids</taxon>
        <taxon>Gentianales</taxon>
        <taxon>Apocynaceae</taxon>
        <taxon>Rauvolfioideae</taxon>
        <taxon>Vinceae</taxon>
        <taxon>Catharanthinae</taxon>
        <taxon>Catharanthus</taxon>
    </lineage>
</organism>
<accession>A0ACB9ZSM3</accession>